<name>A0A6J4Q9R7_9ACTN</name>
<sequence length="330" mass="34290">GGRANGRVGGGEGRWCDLRPERGPRALGSALRGVQARGLPRRLPRDLLAASGCHERPPGWRAGPVTGRRRGVPGAGNRARALRRSCDAGGGVRGPGPARRGRRAGRRGAGGWHGSGHGARLRRLRVRRGRASPIPKVAAGVDPPAGGVVVVRRDPRGDGAAALRGGRGAGSRRAGGRRQARGRAPDLRPQGVAGAAGGGLSRLVRGVAGSPGRRGALPDPRFPRAAVDHRLPRGGGRALARGLRPPVRRPGGRAADVLPRPLAHDPRRQGAARAGRPARGHRATGGVRLGVRLREGVQAPARGGTRQVPYPEPSRGKPERSGRRRADRGV</sequence>
<feature type="non-terminal residue" evidence="2">
    <location>
        <position position="1"/>
    </location>
</feature>
<feature type="compositionally biased region" description="Gly residues" evidence="1">
    <location>
        <begin position="107"/>
        <end position="117"/>
    </location>
</feature>
<feature type="region of interest" description="Disordered" evidence="1">
    <location>
        <begin position="156"/>
        <end position="330"/>
    </location>
</feature>
<reference evidence="2" key="1">
    <citation type="submission" date="2020-02" db="EMBL/GenBank/DDBJ databases">
        <authorList>
            <person name="Meier V. D."/>
        </authorList>
    </citation>
    <scope>NUCLEOTIDE SEQUENCE</scope>
    <source>
        <strain evidence="2">AVDCRST_MAG03</strain>
    </source>
</reference>
<evidence type="ECO:0000256" key="1">
    <source>
        <dbReference type="SAM" id="MobiDB-lite"/>
    </source>
</evidence>
<proteinExistence type="predicted"/>
<feature type="compositionally biased region" description="Gly residues" evidence="1">
    <location>
        <begin position="1"/>
        <end position="13"/>
    </location>
</feature>
<feature type="region of interest" description="Disordered" evidence="1">
    <location>
        <begin position="1"/>
        <end position="27"/>
    </location>
</feature>
<organism evidence="2">
    <name type="scientific">uncultured Rubrobacteraceae bacterium</name>
    <dbReference type="NCBI Taxonomy" id="349277"/>
    <lineage>
        <taxon>Bacteria</taxon>
        <taxon>Bacillati</taxon>
        <taxon>Actinomycetota</taxon>
        <taxon>Rubrobacteria</taxon>
        <taxon>Rubrobacterales</taxon>
        <taxon>Rubrobacteraceae</taxon>
        <taxon>environmental samples</taxon>
    </lineage>
</organism>
<protein>
    <submittedName>
        <fullName evidence="2">Transcriptional regulator, AraC family</fullName>
    </submittedName>
</protein>
<evidence type="ECO:0000313" key="2">
    <source>
        <dbReference type="EMBL" id="CAA9434379.1"/>
    </source>
</evidence>
<gene>
    <name evidence="2" type="ORF">AVDCRST_MAG03-3521</name>
</gene>
<feature type="non-terminal residue" evidence="2">
    <location>
        <position position="330"/>
    </location>
</feature>
<dbReference type="EMBL" id="CADCUT010000208">
    <property type="protein sequence ID" value="CAA9434379.1"/>
    <property type="molecule type" value="Genomic_DNA"/>
</dbReference>
<feature type="compositionally biased region" description="Basic and acidic residues" evidence="1">
    <location>
        <begin position="14"/>
        <end position="24"/>
    </location>
</feature>
<accession>A0A6J4Q9R7</accession>
<dbReference type="AlphaFoldDB" id="A0A6J4Q9R7"/>
<feature type="region of interest" description="Disordered" evidence="1">
    <location>
        <begin position="49"/>
        <end position="119"/>
    </location>
</feature>